<dbReference type="Proteomes" id="UP001301132">
    <property type="component" value="Unassembled WGS sequence"/>
</dbReference>
<sequence length="56" mass="5945">MEQGLLARTLSVALDGKDPGGYYEITVWSTSGALPDDSVLLGIAEKVLPTLPERTV</sequence>
<accession>A0ABT4P4Z9</accession>
<evidence type="ECO:0000313" key="1">
    <source>
        <dbReference type="EMBL" id="MCZ4635127.1"/>
    </source>
</evidence>
<evidence type="ECO:0000313" key="2">
    <source>
        <dbReference type="Proteomes" id="UP001301132"/>
    </source>
</evidence>
<protein>
    <submittedName>
        <fullName evidence="1">Uncharacterized protein</fullName>
    </submittedName>
</protein>
<dbReference type="EMBL" id="JAPWHU010000119">
    <property type="protein sequence ID" value="MCZ4635127.1"/>
    <property type="molecule type" value="Genomic_DNA"/>
</dbReference>
<reference evidence="1 2" key="1">
    <citation type="submission" date="2022-12" db="EMBL/GenBank/DDBJ databases">
        <authorList>
            <person name="Abashina T."/>
            <person name="Solyanikova I."/>
            <person name="Delegan Y."/>
        </authorList>
    </citation>
    <scope>NUCLEOTIDE SEQUENCE [LARGE SCALE GENOMIC DNA]</scope>
    <source>
        <strain evidence="1 2">IPS92ro</strain>
    </source>
</reference>
<keyword evidence="2" id="KW-1185">Reference proteome</keyword>
<organism evidence="1 2">
    <name type="scientific">Streptomyces rubrogriseus</name>
    <dbReference type="NCBI Taxonomy" id="194673"/>
    <lineage>
        <taxon>Bacteria</taxon>
        <taxon>Bacillati</taxon>
        <taxon>Actinomycetota</taxon>
        <taxon>Actinomycetes</taxon>
        <taxon>Kitasatosporales</taxon>
        <taxon>Streptomycetaceae</taxon>
        <taxon>Streptomyces</taxon>
        <taxon>Streptomyces violaceoruber group</taxon>
    </lineage>
</organism>
<dbReference type="RefSeq" id="WP_191851396.1">
    <property type="nucleotide sequence ID" value="NZ_JAPWHU010000119.1"/>
</dbReference>
<comment type="caution">
    <text evidence="1">The sequence shown here is derived from an EMBL/GenBank/DDBJ whole genome shotgun (WGS) entry which is preliminary data.</text>
</comment>
<name>A0ABT4P4Z9_9ACTN</name>
<proteinExistence type="predicted"/>
<gene>
    <name evidence="1" type="ORF">O3S69_13825</name>
</gene>